<proteinExistence type="predicted"/>
<dbReference type="AlphaFoldDB" id="G4U2E5"/>
<evidence type="ECO:0000313" key="2">
    <source>
        <dbReference type="Proteomes" id="UP000007148"/>
    </source>
</evidence>
<organism evidence="1 2">
    <name type="scientific">Serendipita indica (strain DSM 11827)</name>
    <name type="common">Root endophyte fungus</name>
    <name type="synonym">Piriformospora indica</name>
    <dbReference type="NCBI Taxonomy" id="1109443"/>
    <lineage>
        <taxon>Eukaryota</taxon>
        <taxon>Fungi</taxon>
        <taxon>Dikarya</taxon>
        <taxon>Basidiomycota</taxon>
        <taxon>Agaricomycotina</taxon>
        <taxon>Agaricomycetes</taxon>
        <taxon>Sebacinales</taxon>
        <taxon>Serendipitaceae</taxon>
        <taxon>Serendipita</taxon>
    </lineage>
</organism>
<keyword evidence="2" id="KW-1185">Reference proteome</keyword>
<gene>
    <name evidence="1" type="ORF">PIIN_02988</name>
</gene>
<dbReference type="Proteomes" id="UP000007148">
    <property type="component" value="Unassembled WGS sequence"/>
</dbReference>
<reference evidence="1 2" key="1">
    <citation type="journal article" date="2011" name="PLoS Pathog.">
        <title>Endophytic Life Strategies Decoded by Genome and Transcriptome Analyses of the Mutualistic Root Symbiont Piriformospora indica.</title>
        <authorList>
            <person name="Zuccaro A."/>
            <person name="Lahrmann U."/>
            <person name="Guldener U."/>
            <person name="Langen G."/>
            <person name="Pfiffi S."/>
            <person name="Biedenkopf D."/>
            <person name="Wong P."/>
            <person name="Samans B."/>
            <person name="Grimm C."/>
            <person name="Basiewicz M."/>
            <person name="Murat C."/>
            <person name="Martin F."/>
            <person name="Kogel K.H."/>
        </authorList>
    </citation>
    <scope>NUCLEOTIDE SEQUENCE [LARGE SCALE GENOMIC DNA]</scope>
    <source>
        <strain evidence="1 2">DSM 11827</strain>
    </source>
</reference>
<evidence type="ECO:0000313" key="1">
    <source>
        <dbReference type="EMBL" id="CCA77766.1"/>
    </source>
</evidence>
<dbReference type="InParanoid" id="G4U2E5"/>
<accession>G4U2E5</accession>
<dbReference type="EMBL" id="CAFZ01001869">
    <property type="protein sequence ID" value="CCA77766.1"/>
    <property type="molecule type" value="Genomic_DNA"/>
</dbReference>
<name>G4U2E5_SERID</name>
<protein>
    <submittedName>
        <fullName evidence="1">Uncharacterized protein</fullName>
    </submittedName>
</protein>
<comment type="caution">
    <text evidence="1">The sequence shown here is derived from an EMBL/GenBank/DDBJ whole genome shotgun (WGS) entry which is preliminary data.</text>
</comment>
<dbReference type="HOGENOM" id="CLU_2237648_0_0_1"/>
<sequence length="105" mass="12473">MPLRPNRPKYTRDELRGKLALLHNDDMDKYPHVKPDARKFFDVLTKRVYGEGERHARLTCLVQIFEQHYKKLTSNEQYKFREVILDDLMGEECELLIVPTPLSVD</sequence>